<dbReference type="AlphaFoldDB" id="A0A1W5YRX7"/>
<geneLocation type="mitochondrion" evidence="2"/>
<evidence type="ECO:0000256" key="1">
    <source>
        <dbReference type="SAM" id="Phobius"/>
    </source>
</evidence>
<protein>
    <submittedName>
        <fullName evidence="2">ATP synthase F0 subunit 8</fullName>
    </submittedName>
</protein>
<reference evidence="2" key="1">
    <citation type="journal article" date="2017" name="J. Molluscan Stud.">
        <title>Denser mitogenomic sampling improves resolution of the phylogeny of the superfamily Trochoidea (Gastropoda: Vetigastropoda).</title>
        <authorList>
            <person name="Uribe J.E."/>
            <person name="Williams S.T."/>
            <person name="Templado J."/>
            <person name="Abalde S."/>
            <person name="Zardoya R."/>
        </authorList>
    </citation>
    <scope>NUCLEOTIDE SEQUENCE</scope>
</reference>
<evidence type="ECO:0000313" key="2">
    <source>
        <dbReference type="EMBL" id="ARI50074.1"/>
    </source>
</evidence>
<proteinExistence type="predicted"/>
<organism evidence="2">
    <name type="scientific">Margarites vorticiferus</name>
    <dbReference type="NCBI Taxonomy" id="1172988"/>
    <lineage>
        <taxon>Eukaryota</taxon>
        <taxon>Metazoa</taxon>
        <taxon>Spiralia</taxon>
        <taxon>Lophotrochozoa</taxon>
        <taxon>Mollusca</taxon>
        <taxon>Gastropoda</taxon>
        <taxon>Vetigastropoda</taxon>
        <taxon>Trochida</taxon>
        <taxon>Trochoidea</taxon>
        <taxon>Margaritidae</taxon>
        <taxon>Margarites</taxon>
    </lineage>
</organism>
<keyword evidence="1" id="KW-0472">Membrane</keyword>
<keyword evidence="1" id="KW-0812">Transmembrane</keyword>
<dbReference type="EMBL" id="KY205708">
    <property type="protein sequence ID" value="ARI50074.1"/>
    <property type="molecule type" value="Genomic_DNA"/>
</dbReference>
<accession>A0A1W5YRX7</accession>
<keyword evidence="1" id="KW-1133">Transmembrane helix</keyword>
<feature type="transmembrane region" description="Helical" evidence="1">
    <location>
        <begin position="6"/>
        <end position="29"/>
    </location>
</feature>
<sequence>MPQLAPVNWLFLFVLFWSVVALSATLIWWSSKSQYMLESATPSPVANNSELKNKPWNWY</sequence>
<keyword evidence="2" id="KW-0496">Mitochondrion</keyword>
<name>A0A1W5YRX7_9VEST</name>